<dbReference type="OrthoDB" id="7063564at2"/>
<feature type="domain" description="C2H2-type" evidence="2">
    <location>
        <begin position="28"/>
        <end position="48"/>
    </location>
</feature>
<evidence type="ECO:0000313" key="3">
    <source>
        <dbReference type="EMBL" id="OKS87451.1"/>
    </source>
</evidence>
<dbReference type="PROSITE" id="PS00028">
    <property type="entry name" value="ZINC_FINGER_C2H2_1"/>
    <property type="match status" value="1"/>
</dbReference>
<dbReference type="Proteomes" id="UP000186720">
    <property type="component" value="Unassembled WGS sequence"/>
</dbReference>
<keyword evidence="1" id="KW-0472">Membrane</keyword>
<accession>A0A1Q6A0E0</accession>
<dbReference type="AlphaFoldDB" id="A0A1Q6A0E0"/>
<dbReference type="STRING" id="1302689.RG47T_2912"/>
<evidence type="ECO:0000313" key="4">
    <source>
        <dbReference type="Proteomes" id="UP000186720"/>
    </source>
</evidence>
<feature type="transmembrane region" description="Helical" evidence="1">
    <location>
        <begin position="65"/>
        <end position="87"/>
    </location>
</feature>
<reference evidence="3 4" key="1">
    <citation type="submission" date="2016-11" db="EMBL/GenBank/DDBJ databases">
        <title>Whole Genome Sequencing of Mucilaginibacter polytrichastri RG4-7(T) isolated from the moss sample.</title>
        <authorList>
            <person name="Li Y."/>
        </authorList>
    </citation>
    <scope>NUCLEOTIDE SEQUENCE [LARGE SCALE GENOMIC DNA]</scope>
    <source>
        <strain evidence="3 4">RG4-7</strain>
    </source>
</reference>
<dbReference type="EMBL" id="MPPL01000001">
    <property type="protein sequence ID" value="OKS87451.1"/>
    <property type="molecule type" value="Genomic_DNA"/>
</dbReference>
<sequence>MAKDIKAIQCPKCGSTYKKEIKPDFYQCQNCQTEYFLDSDDVHHYYHHDRVPPLQNSAPPVNSKLPVYILLGAIAFIAIAYITTMLFQTKINTTSSYTNSTYKIPRSYYSSYVYTNTATNNPVYLRIGVDYINNGNNKSYQELHAQFNNALDGKLIADRIITDERLRNDRCALTFKTYSPDMIYAIGCNSTLLELDTRNNRLIDITKSTFKDYPKLSSGVAKLDFDYRKAMIKVMSNEGEAFYYFPTIKKLVSNEEQANAVEKQLTKKNYCEFTYANGDFDKLDVLQLFEIKYDAGRILRREVTPGRKYFSPIILYQDANHLLIVVNTTAAPDPPKSVQLIDTNTGKILWALSPDNFNLFSTTKCKQGFALEYRKDEEADYVHGVMVISDGGKLVYNYQLARTE</sequence>
<evidence type="ECO:0000256" key="1">
    <source>
        <dbReference type="SAM" id="Phobius"/>
    </source>
</evidence>
<protein>
    <recommendedName>
        <fullName evidence="2">C2H2-type domain-containing protein</fullName>
    </recommendedName>
</protein>
<keyword evidence="4" id="KW-1185">Reference proteome</keyword>
<organism evidence="3 4">
    <name type="scientific">Mucilaginibacter polytrichastri</name>
    <dbReference type="NCBI Taxonomy" id="1302689"/>
    <lineage>
        <taxon>Bacteria</taxon>
        <taxon>Pseudomonadati</taxon>
        <taxon>Bacteroidota</taxon>
        <taxon>Sphingobacteriia</taxon>
        <taxon>Sphingobacteriales</taxon>
        <taxon>Sphingobacteriaceae</taxon>
        <taxon>Mucilaginibacter</taxon>
    </lineage>
</organism>
<gene>
    <name evidence="3" type="ORF">RG47T_2912</name>
</gene>
<keyword evidence="1" id="KW-0812">Transmembrane</keyword>
<evidence type="ECO:0000259" key="2">
    <source>
        <dbReference type="PROSITE" id="PS00028"/>
    </source>
</evidence>
<dbReference type="InterPro" id="IPR013087">
    <property type="entry name" value="Znf_C2H2_type"/>
</dbReference>
<dbReference type="RefSeq" id="WP_074490060.1">
    <property type="nucleotide sequence ID" value="NZ_FPAM01000006.1"/>
</dbReference>
<keyword evidence="1" id="KW-1133">Transmembrane helix</keyword>
<proteinExistence type="predicted"/>
<comment type="caution">
    <text evidence="3">The sequence shown here is derived from an EMBL/GenBank/DDBJ whole genome shotgun (WGS) entry which is preliminary data.</text>
</comment>
<name>A0A1Q6A0E0_9SPHI</name>